<evidence type="ECO:0000313" key="3">
    <source>
        <dbReference type="Proteomes" id="UP000477402"/>
    </source>
</evidence>
<reference evidence="2 3" key="1">
    <citation type="submission" date="2019-12" db="EMBL/GenBank/DDBJ databases">
        <title>Draft Genome Sequences of L. lactis strains MS22333, MS22334, MS22336, and MS22337, Isolated from Spontaneous Fermented Camel Milk in Ethiopia.</title>
        <authorList>
            <person name="Bragason E."/>
            <person name="Hansen E.B."/>
            <person name="Guya M.E."/>
            <person name="Berhe T."/>
        </authorList>
    </citation>
    <scope>NUCLEOTIDE SEQUENCE [LARGE SCALE GENOMIC DNA]</scope>
    <source>
        <strain evidence="2 3">MS22336</strain>
    </source>
</reference>
<dbReference type="EMBL" id="WWDJ01000012">
    <property type="protein sequence ID" value="NEX54573.1"/>
    <property type="molecule type" value="Genomic_DNA"/>
</dbReference>
<dbReference type="Pfam" id="PF09643">
    <property type="entry name" value="YopX"/>
    <property type="match status" value="1"/>
</dbReference>
<name>A0A6M0M536_9LACT</name>
<dbReference type="Proteomes" id="UP000477402">
    <property type="component" value="Unassembled WGS sequence"/>
</dbReference>
<dbReference type="SUPFAM" id="SSF159006">
    <property type="entry name" value="YopX-like"/>
    <property type="match status" value="1"/>
</dbReference>
<dbReference type="InterPro" id="IPR023385">
    <property type="entry name" value="YopX-like_C"/>
</dbReference>
<feature type="domain" description="YopX protein" evidence="1">
    <location>
        <begin position="16"/>
        <end position="36"/>
    </location>
</feature>
<proteinExistence type="predicted"/>
<gene>
    <name evidence="2" type="ORF">GTP08_02405</name>
</gene>
<evidence type="ECO:0000259" key="1">
    <source>
        <dbReference type="Pfam" id="PF09643"/>
    </source>
</evidence>
<protein>
    <recommendedName>
        <fullName evidence="1">YopX protein domain-containing protein</fullName>
    </recommendedName>
</protein>
<dbReference type="InterPro" id="IPR019096">
    <property type="entry name" value="YopX_protein"/>
</dbReference>
<sequence>MIFEGNRLYRQEYWASTNNLNYEVIGNIYENSELLEGAAR</sequence>
<evidence type="ECO:0000313" key="2">
    <source>
        <dbReference type="EMBL" id="NEX54573.1"/>
    </source>
</evidence>
<comment type="caution">
    <text evidence="2">The sequence shown here is derived from an EMBL/GenBank/DDBJ whole genome shotgun (WGS) entry which is preliminary data.</text>
</comment>
<organism evidence="2 3">
    <name type="scientific">Lactococcus lactis</name>
    <dbReference type="NCBI Taxonomy" id="1358"/>
    <lineage>
        <taxon>Bacteria</taxon>
        <taxon>Bacillati</taxon>
        <taxon>Bacillota</taxon>
        <taxon>Bacilli</taxon>
        <taxon>Lactobacillales</taxon>
        <taxon>Streptococcaceae</taxon>
        <taxon>Lactococcus</taxon>
    </lineage>
</organism>
<dbReference type="AlphaFoldDB" id="A0A6M0M536"/>
<dbReference type="Gene3D" id="2.30.30.290">
    <property type="entry name" value="YopX-like domains"/>
    <property type="match status" value="1"/>
</dbReference>
<accession>A0A6M0M536</accession>